<protein>
    <submittedName>
        <fullName evidence="2">Uncharacterized protein</fullName>
    </submittedName>
</protein>
<feature type="region of interest" description="Disordered" evidence="1">
    <location>
        <begin position="427"/>
        <end position="468"/>
    </location>
</feature>
<keyword evidence="3" id="KW-1185">Reference proteome</keyword>
<feature type="region of interest" description="Disordered" evidence="1">
    <location>
        <begin position="323"/>
        <end position="377"/>
    </location>
</feature>
<dbReference type="EMBL" id="QCYY01003553">
    <property type="protein sequence ID" value="ROT62779.1"/>
    <property type="molecule type" value="Genomic_DNA"/>
</dbReference>
<accession>A0A3R7LRY3</accession>
<dbReference type="AlphaFoldDB" id="A0A3R7LRY3"/>
<feature type="compositionally biased region" description="Basic and acidic residues" evidence="1">
    <location>
        <begin position="354"/>
        <end position="368"/>
    </location>
</feature>
<sequence>MQNFKTIFPSAKAVSVSWIPVAERHVRSPASTYLSRTPLPSAGGAVACGCPGTNQVYVLHKAPMTGWYTFVPGEEGFQLVVNLEDEAKVEYKLVYVRTRQAWVIKEIRSPMVNDLFTWNSTGAQGDGVNNVKIFCPGPCRCRKVKVRGERCFRGYYGRTDVVEQLKEEETARLEQEALAKALRTTKGLSLLAPSPRLLPTTSMTGEDALETLFRQMNGKDNRNLPKVKIQSPSTSPRKSLSRVKRFSLPGQRDRNQRANIDNLQGLLAGQFNLGHDGAGLQNGRKKGWQDERRIDQVDNTLDEQDGDRHMFDILLNDQQDDQLNRDQKDLPNGRQVELPNDRQYPMLSNWQGSRQEDQRDARPNERKAAAQNEQEDDALTRLLFAQSQVRQRDSYPLLSSRLPKKPAPKNTLQETLDMLNKLSECVLSPPETSSSATERPSKSCAAGTHPVSAKVKPKPPPYGPDTRRTRRNLNLTILQSFNNLHIDGQDSEVVEEETVKCEPDVYAYMGNAEYKITRTETGHFWWIGMGNDLFAVSDEGGPCLDQLPAHTKWMTAVDRNAVKNNENVTVQCVDWDPS</sequence>
<gene>
    <name evidence="2" type="ORF">C7M84_019362</name>
</gene>
<comment type="caution">
    <text evidence="2">The sequence shown here is derived from an EMBL/GenBank/DDBJ whole genome shotgun (WGS) entry which is preliminary data.</text>
</comment>
<reference evidence="2 3" key="1">
    <citation type="submission" date="2018-04" db="EMBL/GenBank/DDBJ databases">
        <authorList>
            <person name="Zhang X."/>
            <person name="Yuan J."/>
            <person name="Li F."/>
            <person name="Xiang J."/>
        </authorList>
    </citation>
    <scope>NUCLEOTIDE SEQUENCE [LARGE SCALE GENOMIC DNA]</scope>
    <source>
        <tissue evidence="2">Muscle</tissue>
    </source>
</reference>
<evidence type="ECO:0000313" key="3">
    <source>
        <dbReference type="Proteomes" id="UP000283509"/>
    </source>
</evidence>
<proteinExistence type="predicted"/>
<name>A0A3R7LRY3_PENVA</name>
<reference evidence="2 3" key="2">
    <citation type="submission" date="2019-01" db="EMBL/GenBank/DDBJ databases">
        <title>The decoding of complex shrimp genome reveals the adaptation for benthos swimmer, frequently molting mechanism and breeding impact on genome.</title>
        <authorList>
            <person name="Sun Y."/>
            <person name="Gao Y."/>
            <person name="Yu Y."/>
        </authorList>
    </citation>
    <scope>NUCLEOTIDE SEQUENCE [LARGE SCALE GENOMIC DNA]</scope>
    <source>
        <tissue evidence="2">Muscle</tissue>
    </source>
</reference>
<dbReference type="OrthoDB" id="6379691at2759"/>
<evidence type="ECO:0000256" key="1">
    <source>
        <dbReference type="SAM" id="MobiDB-lite"/>
    </source>
</evidence>
<evidence type="ECO:0000313" key="2">
    <source>
        <dbReference type="EMBL" id="ROT62779.1"/>
    </source>
</evidence>
<organism evidence="2 3">
    <name type="scientific">Penaeus vannamei</name>
    <name type="common">Whiteleg shrimp</name>
    <name type="synonym">Litopenaeus vannamei</name>
    <dbReference type="NCBI Taxonomy" id="6689"/>
    <lineage>
        <taxon>Eukaryota</taxon>
        <taxon>Metazoa</taxon>
        <taxon>Ecdysozoa</taxon>
        <taxon>Arthropoda</taxon>
        <taxon>Crustacea</taxon>
        <taxon>Multicrustacea</taxon>
        <taxon>Malacostraca</taxon>
        <taxon>Eumalacostraca</taxon>
        <taxon>Eucarida</taxon>
        <taxon>Decapoda</taxon>
        <taxon>Dendrobranchiata</taxon>
        <taxon>Penaeoidea</taxon>
        <taxon>Penaeidae</taxon>
        <taxon>Penaeus</taxon>
    </lineage>
</organism>
<dbReference type="Proteomes" id="UP000283509">
    <property type="component" value="Unassembled WGS sequence"/>
</dbReference>
<feature type="region of interest" description="Disordered" evidence="1">
    <location>
        <begin position="217"/>
        <end position="255"/>
    </location>
</feature>